<feature type="compositionally biased region" description="Polar residues" evidence="2">
    <location>
        <begin position="1320"/>
        <end position="1330"/>
    </location>
</feature>
<feature type="region of interest" description="Disordered" evidence="2">
    <location>
        <begin position="692"/>
        <end position="778"/>
    </location>
</feature>
<feature type="region of interest" description="Disordered" evidence="2">
    <location>
        <begin position="141"/>
        <end position="184"/>
    </location>
</feature>
<dbReference type="PANTHER" id="PTHR48125">
    <property type="entry name" value="LP07818P1"/>
    <property type="match status" value="1"/>
</dbReference>
<dbReference type="EMBL" id="JAKELL010000037">
    <property type="protein sequence ID" value="KAH8989501.1"/>
    <property type="molecule type" value="Genomic_DNA"/>
</dbReference>
<keyword evidence="1" id="KW-0175">Coiled coil</keyword>
<organism evidence="3 4">
    <name type="scientific">Lactarius akahatsu</name>
    <dbReference type="NCBI Taxonomy" id="416441"/>
    <lineage>
        <taxon>Eukaryota</taxon>
        <taxon>Fungi</taxon>
        <taxon>Dikarya</taxon>
        <taxon>Basidiomycota</taxon>
        <taxon>Agaricomycotina</taxon>
        <taxon>Agaricomycetes</taxon>
        <taxon>Russulales</taxon>
        <taxon>Russulaceae</taxon>
        <taxon>Lactarius</taxon>
    </lineage>
</organism>
<feature type="region of interest" description="Disordered" evidence="2">
    <location>
        <begin position="62"/>
        <end position="105"/>
    </location>
</feature>
<feature type="compositionally biased region" description="Low complexity" evidence="2">
    <location>
        <begin position="823"/>
        <end position="839"/>
    </location>
</feature>
<evidence type="ECO:0000313" key="4">
    <source>
        <dbReference type="Proteomes" id="UP001201163"/>
    </source>
</evidence>
<name>A0AAD4LJE4_9AGAM</name>
<feature type="compositionally biased region" description="Polar residues" evidence="2">
    <location>
        <begin position="27"/>
        <end position="40"/>
    </location>
</feature>
<feature type="compositionally biased region" description="Low complexity" evidence="2">
    <location>
        <begin position="697"/>
        <end position="709"/>
    </location>
</feature>
<protein>
    <submittedName>
        <fullName evidence="3">Uncharacterized protein</fullName>
    </submittedName>
</protein>
<feature type="compositionally biased region" description="Low complexity" evidence="2">
    <location>
        <begin position="74"/>
        <end position="84"/>
    </location>
</feature>
<dbReference type="PANTHER" id="PTHR48125:SF12">
    <property type="entry name" value="AT HOOK TRANSCRIPTION FACTOR FAMILY-RELATED"/>
    <property type="match status" value="1"/>
</dbReference>
<feature type="compositionally biased region" description="Pro residues" evidence="2">
    <location>
        <begin position="813"/>
        <end position="822"/>
    </location>
</feature>
<sequence length="1596" mass="172681">MATPPGDETRPSTHPQQPPPLNLTDLPFTTPSSGPLNKSGSYALAIPGPIVAAGYGQPRLREDGQAYWDDTKPIIEIPSSSSPPAAGRSPLDSKMNSPESEEPTVPALSLTNTQTLWDNVPSLPTDLPPQPEIIEVRGRAQLASHTPRARSRANSDASVWSHATVESASADGSPPPTAAPPALTGRGFLTTLQAIKQGILTDPYEPRALDTPLLQRGNDLEDDAEVDSALAETNRTLREEIAREVVEQVIGWGGYYLTKPLQLRKNHDYYITQESFHAAASLVITAIDGGAALHDGELSANLLTPLSWMRLVMGILGATIRGTIRSPAYLTKGTKSMNWHPDSLIISKALPHPLKEGEALVMMCEQLAGLFTTATNSSNRRAGHPDSYFALLTDILDDTVERLKDAGPPTSPPPRPLPPLADGQVLRDARESLLHEERERIRLFPEEMQSIKDAVKAEIFANLNQEALANLDEWRAIYKHEFVEAMHNAFEAQYPGIHPSSKGKAPTNPAPLTLSQVVRDAEPQIREEVRRLVDTRIRNIHNEIRTSIAQGETFWKEGPLREAIEQEIRSATTADLQTKMSAELDALRTQKDLETENLRRLLIQEHEAVAAEWRGKNTEKINAMKDHFKHEAAQSLEEWKRGVQAEIKAWKVKYRNGRELSALRREAARMGFVLTPTDGGAADYSLAPLEVDGHELSSSPPSRAASPAPSSAPPTTPPPGPTLPDPNVTPTPIRVKRIRTEDPPLPPPALYPQPPTSPATPMTFPEATDIPLPPPTPMEEDLEYAAEVWAETLETKNPGLAASMHAPIAHPSPIPAHNPSAPPRASALASLAERTATAPTPAPVQNAPAQLAAPTPAPPAAAPVDGLAALLATLNATISRLERKIDEGLDAQSKRIDALTRSSDPRPRPGTTGTAKAPRAVAAPSRPNTGSRTTPIAMEETPCPPARVDDPATEPGSSPKKTAGLHASAASHARDVNQSLGRTPSGKPRPDSNTRKEHSNTEVTVIRGHGVDDPNLELQIYKRSPSYYVAEARQEVEKIAQGKIVLLSGRWSQSQSHNFVYTFQGHVPFEQLFPYRDILVKPLFAGYLVPNDGWTHAQLRDVQTRAADGTIHDNATLLKELQRNIAFKDAIFCLVPHWQGSPYTVAHKERTTVTMAFVDSNGSVTANAVRNGTFMFNSRVRLIITGDSPTIAMCGRCHRIGHTTGAPACLIPAGSFRCARCGGSHHTDDHNTQCNGRHEKAGICNCQFRCLNCNGNHGTRSAACPLKKGFAPPDLVPRADPAIVQIPPAPSAKGKGKATAVPPEVLIPTQREQEPGHGTSDGTNEGFTTVQRKKTGGRRRGGKTGNQRAHAATTSRSSVPARPLSDTSPLPRPGTVAAQIAPPTAPTPPSVATAPVIGEQHVATMKDTVDAIANLTKDSTDLTRDQDLRALCDEWKLVVEDDDAFGTLVTSIPFRFAVQYRLPLTSQATLATITKGKSMSAARDATAAFTHEWTEISPFFYTLASLQTGQTFVLPGESLEPPVDPETKAKEVAASTALISSCITIHEFEHPNAHTQIHPTTVNSLANLYPVHFFRLTAQADLWKTIVEHQDSLLYA</sequence>
<reference evidence="3" key="1">
    <citation type="submission" date="2022-01" db="EMBL/GenBank/DDBJ databases">
        <title>Comparative genomics reveals a dynamic genome evolution in the ectomycorrhizal milk-cap (Lactarius) mushrooms.</title>
        <authorList>
            <consortium name="DOE Joint Genome Institute"/>
            <person name="Lebreton A."/>
            <person name="Tang N."/>
            <person name="Kuo A."/>
            <person name="LaButti K."/>
            <person name="Drula E."/>
            <person name="Barry K."/>
            <person name="Clum A."/>
            <person name="Lipzen A."/>
            <person name="Mousain D."/>
            <person name="Ng V."/>
            <person name="Wang R."/>
            <person name="Wang X."/>
            <person name="Dai Y."/>
            <person name="Henrissat B."/>
            <person name="Grigoriev I.V."/>
            <person name="Guerin-Laguette A."/>
            <person name="Yu F."/>
            <person name="Martin F.M."/>
        </authorList>
    </citation>
    <scope>NUCLEOTIDE SEQUENCE</scope>
    <source>
        <strain evidence="3">QP</strain>
    </source>
</reference>
<feature type="compositionally biased region" description="Basic residues" evidence="2">
    <location>
        <begin position="1331"/>
        <end position="1342"/>
    </location>
</feature>
<gene>
    <name evidence="3" type="ORF">EDB92DRAFT_1947485</name>
</gene>
<keyword evidence="4" id="KW-1185">Reference proteome</keyword>
<feature type="compositionally biased region" description="Pro residues" evidence="2">
    <location>
        <begin position="710"/>
        <end position="729"/>
    </location>
</feature>
<comment type="caution">
    <text evidence="3">The sequence shown here is derived from an EMBL/GenBank/DDBJ whole genome shotgun (WGS) entry which is preliminary data.</text>
</comment>
<feature type="region of interest" description="Disordered" evidence="2">
    <location>
        <begin position="813"/>
        <end position="860"/>
    </location>
</feature>
<feature type="region of interest" description="Disordered" evidence="2">
    <location>
        <begin position="896"/>
        <end position="1007"/>
    </location>
</feature>
<feature type="compositionally biased region" description="Basic and acidic residues" evidence="2">
    <location>
        <begin position="988"/>
        <end position="1000"/>
    </location>
</feature>
<feature type="region of interest" description="Disordered" evidence="2">
    <location>
        <begin position="1"/>
        <end position="43"/>
    </location>
</feature>
<feature type="coiled-coil region" evidence="1">
    <location>
        <begin position="864"/>
        <end position="891"/>
    </location>
</feature>
<feature type="compositionally biased region" description="Basic and acidic residues" evidence="2">
    <location>
        <begin position="896"/>
        <end position="907"/>
    </location>
</feature>
<feature type="compositionally biased region" description="Basic and acidic residues" evidence="2">
    <location>
        <begin position="62"/>
        <end position="73"/>
    </location>
</feature>
<proteinExistence type="predicted"/>
<evidence type="ECO:0000256" key="1">
    <source>
        <dbReference type="SAM" id="Coils"/>
    </source>
</evidence>
<feature type="compositionally biased region" description="Pro residues" evidence="2">
    <location>
        <begin position="743"/>
        <end position="758"/>
    </location>
</feature>
<evidence type="ECO:0000256" key="2">
    <source>
        <dbReference type="SAM" id="MobiDB-lite"/>
    </source>
</evidence>
<evidence type="ECO:0000313" key="3">
    <source>
        <dbReference type="EMBL" id="KAH8989501.1"/>
    </source>
</evidence>
<feature type="region of interest" description="Disordered" evidence="2">
    <location>
        <begin position="1307"/>
        <end position="1391"/>
    </location>
</feature>
<dbReference type="Proteomes" id="UP001201163">
    <property type="component" value="Unassembled WGS sequence"/>
</dbReference>
<feature type="region of interest" description="Disordered" evidence="2">
    <location>
        <begin position="402"/>
        <end position="422"/>
    </location>
</feature>
<accession>A0AAD4LJE4</accession>
<feature type="compositionally biased region" description="Pro residues" evidence="2">
    <location>
        <begin position="409"/>
        <end position="419"/>
    </location>
</feature>